<sequence>MTLGFGLPTIASIVDSPMLQPDSWRTAGTTIACGLEDNPGPHHSHGTGRKPTWRLWRGSDDVTCCDSC</sequence>
<organism evidence="1 2">
    <name type="scientific">Chara braunii</name>
    <name type="common">Braun's stonewort</name>
    <dbReference type="NCBI Taxonomy" id="69332"/>
    <lineage>
        <taxon>Eukaryota</taxon>
        <taxon>Viridiplantae</taxon>
        <taxon>Streptophyta</taxon>
        <taxon>Charophyceae</taxon>
        <taxon>Charales</taxon>
        <taxon>Characeae</taxon>
        <taxon>Chara</taxon>
    </lineage>
</organism>
<dbReference type="Gramene" id="GBG65252">
    <property type="protein sequence ID" value="GBG65252"/>
    <property type="gene ID" value="CBR_g50294"/>
</dbReference>
<keyword evidence="2" id="KW-1185">Reference proteome</keyword>
<dbReference type="AlphaFoldDB" id="A0A388K5B6"/>
<comment type="caution">
    <text evidence="1">The sequence shown here is derived from an EMBL/GenBank/DDBJ whole genome shotgun (WGS) entry which is preliminary data.</text>
</comment>
<reference evidence="1 2" key="1">
    <citation type="journal article" date="2018" name="Cell">
        <title>The Chara Genome: Secondary Complexity and Implications for Plant Terrestrialization.</title>
        <authorList>
            <person name="Nishiyama T."/>
            <person name="Sakayama H."/>
            <person name="Vries J.D."/>
            <person name="Buschmann H."/>
            <person name="Saint-Marcoux D."/>
            <person name="Ullrich K.K."/>
            <person name="Haas F.B."/>
            <person name="Vanderstraeten L."/>
            <person name="Becker D."/>
            <person name="Lang D."/>
            <person name="Vosolsobe S."/>
            <person name="Rombauts S."/>
            <person name="Wilhelmsson P.K.I."/>
            <person name="Janitza P."/>
            <person name="Kern R."/>
            <person name="Heyl A."/>
            <person name="Rumpler F."/>
            <person name="Villalobos L.I.A.C."/>
            <person name="Clay J.M."/>
            <person name="Skokan R."/>
            <person name="Toyoda A."/>
            <person name="Suzuki Y."/>
            <person name="Kagoshima H."/>
            <person name="Schijlen E."/>
            <person name="Tajeshwar N."/>
            <person name="Catarino B."/>
            <person name="Hetherington A.J."/>
            <person name="Saltykova A."/>
            <person name="Bonnot C."/>
            <person name="Breuninger H."/>
            <person name="Symeonidi A."/>
            <person name="Radhakrishnan G.V."/>
            <person name="Van Nieuwerburgh F."/>
            <person name="Deforce D."/>
            <person name="Chang C."/>
            <person name="Karol K.G."/>
            <person name="Hedrich R."/>
            <person name="Ulvskov P."/>
            <person name="Glockner G."/>
            <person name="Delwiche C.F."/>
            <person name="Petrasek J."/>
            <person name="Van de Peer Y."/>
            <person name="Friml J."/>
            <person name="Beilby M."/>
            <person name="Dolan L."/>
            <person name="Kohara Y."/>
            <person name="Sugano S."/>
            <person name="Fujiyama A."/>
            <person name="Delaux P.-M."/>
            <person name="Quint M."/>
            <person name="TheiBen G."/>
            <person name="Hagemann M."/>
            <person name="Harholt J."/>
            <person name="Dunand C."/>
            <person name="Zachgo S."/>
            <person name="Langdale J."/>
            <person name="Maumus F."/>
            <person name="Straeten D.V.D."/>
            <person name="Gould S.B."/>
            <person name="Rensing S.A."/>
        </authorList>
    </citation>
    <scope>NUCLEOTIDE SEQUENCE [LARGE SCALE GENOMIC DNA]</scope>
    <source>
        <strain evidence="1 2">S276</strain>
    </source>
</reference>
<protein>
    <submittedName>
        <fullName evidence="1">Uncharacterized protein</fullName>
    </submittedName>
</protein>
<name>A0A388K5B6_CHABU</name>
<dbReference type="EMBL" id="BFEA01000060">
    <property type="protein sequence ID" value="GBG65252.1"/>
    <property type="molecule type" value="Genomic_DNA"/>
</dbReference>
<proteinExistence type="predicted"/>
<accession>A0A388K5B6</accession>
<dbReference type="Proteomes" id="UP000265515">
    <property type="component" value="Unassembled WGS sequence"/>
</dbReference>
<evidence type="ECO:0000313" key="2">
    <source>
        <dbReference type="Proteomes" id="UP000265515"/>
    </source>
</evidence>
<gene>
    <name evidence="1" type="ORF">CBR_g50294</name>
</gene>
<evidence type="ECO:0000313" key="1">
    <source>
        <dbReference type="EMBL" id="GBG65252.1"/>
    </source>
</evidence>